<feature type="region of interest" description="Disordered" evidence="9">
    <location>
        <begin position="371"/>
        <end position="495"/>
    </location>
</feature>
<reference evidence="11 12" key="3">
    <citation type="submission" date="2019-11" db="EMBL/GenBank/DDBJ databases">
        <title>A de novo genome assembly of a pear dwarfing rootstock.</title>
        <authorList>
            <person name="Wang F."/>
            <person name="Wang J."/>
            <person name="Li S."/>
            <person name="Zhang Y."/>
            <person name="Fang M."/>
            <person name="Ma L."/>
            <person name="Zhao Y."/>
            <person name="Jiang S."/>
        </authorList>
    </citation>
    <scope>NUCLEOTIDE SEQUENCE [LARGE SCALE GENOMIC DNA]</scope>
    <source>
        <strain evidence="11">S2</strain>
        <tissue evidence="11">Leaf</tissue>
    </source>
</reference>
<dbReference type="GO" id="GO:0034237">
    <property type="term" value="F:protein kinase A regulatory subunit binding"/>
    <property type="evidence" value="ECO:0007669"/>
    <property type="project" value="TreeGrafter"/>
</dbReference>
<evidence type="ECO:0000313" key="12">
    <source>
        <dbReference type="Proteomes" id="UP000327157"/>
    </source>
</evidence>
<dbReference type="InterPro" id="IPR028288">
    <property type="entry name" value="SCAR/WAVE_fam"/>
</dbReference>
<feature type="compositionally biased region" description="Basic and acidic residues" evidence="9">
    <location>
        <begin position="459"/>
        <end position="469"/>
    </location>
</feature>
<gene>
    <name evidence="11" type="ORF">D8674_024051</name>
</gene>
<dbReference type="PROSITE" id="PS51375">
    <property type="entry name" value="PPR"/>
    <property type="match status" value="6"/>
</dbReference>
<dbReference type="FunFam" id="1.25.40.10:FF:000511">
    <property type="entry name" value="Pentatricopeptide repeat-containing protein"/>
    <property type="match status" value="1"/>
</dbReference>
<dbReference type="GO" id="GO:0005737">
    <property type="term" value="C:cytoplasm"/>
    <property type="evidence" value="ECO:0007669"/>
    <property type="project" value="UniProtKB-ARBA"/>
</dbReference>
<comment type="similarity">
    <text evidence="3">Belongs to the SCAR/WAVE family.</text>
</comment>
<sequence length="2439" mass="269701">MPLTRYQIRNEYGLADPELYRAADRDDPEALLEGVAMAGLVGVLRQLGDLAEFAAEIFHDLHEEVMATATRGHGLVVRVQQLEADFPSIEKALLSQTNHSSFFSNPGVDWHPNLRYEQNMITRGDLPRFVMDSYEECRGPPRLFLLDKFDVAGAGACLKRYTDPSFFKVESASSITVETQREKKTRKVKKKGSRWRNGETPEVALTSHAKSNAKLHELFLEERIENRSSDPAHRVKLKKRHLNGSAVDSKTGKSYMKTFLETLSPERKLICETSVGPPLLRLTLDDSSEPDLRILDITTVSPAEMSPERKSASSSPDVHEDIFKPSVDGFNSGGFDREIPEGSEPNSDVETNENYSNLHQVAADKQIAVGGEHKTEGSMEGSTPSSSDDRTSEVDNYMDALATLESEMETDNEFKPKNNLRFQNVETYGTDSDANEEEHLELQTRFSDSQSIGNSSTSDDGKNSFEKDTASFSHSDSPSNVVENSPSECDGAAKEFPSTETCGAEIFEMSSNQKSEFVESLEATTKEQVVSHNACIVEDIIPDSGDTSYSAFVRDMSPTLHSDTGANSPVVSLAGPVLDDNPSDEIKVDCKPLDIDENETNLDNSLPFVRDSQTNDASPSHPIDEPDMEDLGFSSDALPHLSNVEELASEDQSRNNDVNKILKTQYADEDSLESFARKIDSPRLSISSTEEQLSSALPEEQISSVNSEVVPFVVDAAQSHISEEPVVDAPQTHGLIDQQDAWQAHGLTEQQDAPQRRGLTEQQDAPQRRGLTEKQDAPQMHGLIEQQLSDLDEDVPQLESVKEEVGIPHYEEKFNVEERFSAVDNDELSDLNEDVPQLESVKAEAGIPHYEEKFNVEERFSTVDDDELQLFTSDADVGGDTVSVELPSNCPTFTGHEDHVNSDDLVPETLNVETAAVPSAAVAQPDNDVNDVSYSSANEISSPPRNYINLHESLPGFGDFHENESELNEVSPESVTDSEVQMEASKQDVSPDSESNSSQAVTHDHSSSKASDDGHNFSRDEQTENSLAVHDVPAESKPSESTIYDHSSSKVSDDGHNFSLDEQTESSLAVGDVTIASASLENTEVLSSPTCYLPEPETSLDNSVDLQANQVDIGYLPRDGARDQPEADLKHSLEVQSDELDVESSDEDQASINLSSLQSAQAGSQNHMDSEKSNQLPSTEHINQEVYLDASLESHSEYLPSQALTSEFLPESSGLELDVTKQALEPFTLPRSVLPPEGTVVNLEDMPPLPPLPPMQWRMGKQHTSLFSQRESVGVNQDSLLPIQPSEPDEKAQFDMPAPQRGGLPPQNPFLPPASEEGEKFQHVSEPLIGNMVHPALLQLPAMVNDANLQHNFPDLGGTQFSNPFLSLPEVSDDRPGINHFASVGEKIQTGSNPFTGPSSECTTSTLDPESSHGSIIQPVQRVTPETGIEPKVLQHSPKNSESEQEPLSTSATAPTMVEQPQHSLPTSEGEISWSYNNSAVMSDYEVGRSNGVPVTKLPRPRNPLIDAVAAHGQSKLRKVTERVRPQVEPEVDERDSLLQQIRTKSFNLKPAMVTRSSTVTRRSIQGPATNLRVAAILEKASAIRQETWVPTTTMTYMAWVMTAIANRASSPAFSKALETKQCLLQGFTSFNHLKHAHARLLRLGLDQDNYLLNLVLRSGFDFGHTAYSRHVFRQTAQPNIFLWNTMIRGLVSNDCFDDAIQFYGSMRKDGFLPNSFTYPFVLKACARRSDFQLGLNIHTLVVKTGFDFDVYVKTSLLCLYAKCGYLEHAHKVFDEMPEKNVVSWTAVICGYIEARRYREAIDTFRGLLEMGLRPDSFSLVRVLSACGRLGDIGSGEWIDGYIMEIGMGRNVFVATSLVDMFTKCGNMEKARRVFDVMPEKDIVSWSSMIQGYASNGLPKEAIDLFFQMQKENLKPDCYAMVGVLSACARLGALELGDWASHLMDKDECFTNPVLGTALIDMYAKCGNMVLAWEVFKGMKKKDHVVWNAVMSGLAMNGHVKAVFGLFGQVVKIGIRPDGNTFMGLLCGCCHAGLVDEGRRYFNNMTSVFSLTPTIEHYGCMVDLLGRAGLLDEAYELIKSMPMEANSIVWGALLGGCRLHRNTQLAELVLKQLIGLEPWNSAHYVLLSNIYSASHKWNEAADTRSQMSRQGMKKIPGCSWIEVNGVVHEFLVGDESHTLSDKIYAKLHELAKELKAAGYVPTTDFVLFDIEEEEKEHFLGCHSEKLAVAFGLISTAPTDTIRVVKNLRVCGDCHEAIKLISKITGREIIVRDNNRFHCFIDGSCSCKDYWLYQVAKTTSQNLVTSPPKQTRPTSPTTQKSSKRPRLSKRKEMETESSSVKASSSSSSNEHRVPLSAVVSDCIKRWFKDTLKEAKAGDINMQVLVGQMYYNGYGVPRDDHMGRVWITRASRTRSSVWKVSDKQPGYNASDSDSDELKGDS</sequence>
<dbReference type="Pfam" id="PF13041">
    <property type="entry name" value="PPR_2"/>
    <property type="match status" value="3"/>
</dbReference>
<dbReference type="InterPro" id="IPR011990">
    <property type="entry name" value="TPR-like_helical_dom_sf"/>
</dbReference>
<dbReference type="Pfam" id="PF20431">
    <property type="entry name" value="E_motif"/>
    <property type="match status" value="1"/>
</dbReference>
<feature type="repeat" description="PPR" evidence="8">
    <location>
        <begin position="1680"/>
        <end position="1714"/>
    </location>
</feature>
<dbReference type="FunFam" id="1.20.5.340:FF:000045">
    <property type="entry name" value="SCAR family protein"/>
    <property type="match status" value="1"/>
</dbReference>
<feature type="region of interest" description="Disordered" evidence="9">
    <location>
        <begin position="680"/>
        <end position="704"/>
    </location>
</feature>
<feature type="region of interest" description="Disordered" evidence="9">
    <location>
        <begin position="1388"/>
        <end position="1471"/>
    </location>
</feature>
<feature type="repeat" description="PPR" evidence="8">
    <location>
        <begin position="1983"/>
        <end position="2017"/>
    </location>
</feature>
<reference evidence="11 12" key="1">
    <citation type="submission" date="2019-09" db="EMBL/GenBank/DDBJ databases">
        <authorList>
            <person name="Ou C."/>
        </authorList>
    </citation>
    <scope>NUCLEOTIDE SEQUENCE [LARGE SCALE GENOMIC DNA]</scope>
    <source>
        <strain evidence="11">S2</strain>
        <tissue evidence="11">Leaf</tissue>
    </source>
</reference>
<evidence type="ECO:0000256" key="6">
    <source>
        <dbReference type="ARBA" id="ARBA00023212"/>
    </source>
</evidence>
<dbReference type="GO" id="GO:0071933">
    <property type="term" value="F:Arp2/3 complex binding"/>
    <property type="evidence" value="ECO:0007669"/>
    <property type="project" value="TreeGrafter"/>
</dbReference>
<name>A0A5N5H1V5_9ROSA</name>
<feature type="region of interest" description="Disordered" evidence="9">
    <location>
        <begin position="597"/>
        <end position="636"/>
    </location>
</feature>
<dbReference type="OrthoDB" id="1929108at2759"/>
<feature type="compositionally biased region" description="Basic and acidic residues" evidence="9">
    <location>
        <begin position="766"/>
        <end position="776"/>
    </location>
</feature>
<dbReference type="Pfam" id="PF01535">
    <property type="entry name" value="PPR"/>
    <property type="match status" value="3"/>
</dbReference>
<dbReference type="EMBL" id="SMOL01000231">
    <property type="protein sequence ID" value="KAB2621869.1"/>
    <property type="molecule type" value="Genomic_DNA"/>
</dbReference>
<feature type="repeat" description="PPR" evidence="8">
    <location>
        <begin position="1882"/>
        <end position="1916"/>
    </location>
</feature>
<dbReference type="InterPro" id="IPR046849">
    <property type="entry name" value="E2_motif"/>
</dbReference>
<feature type="compositionally biased region" description="Polar residues" evidence="9">
    <location>
        <begin position="470"/>
        <end position="487"/>
    </location>
</feature>
<evidence type="ECO:0000256" key="2">
    <source>
        <dbReference type="ARBA" id="ARBA00006643"/>
    </source>
</evidence>
<evidence type="ECO:0000259" key="10">
    <source>
        <dbReference type="Pfam" id="PF14432"/>
    </source>
</evidence>
<feature type="region of interest" description="Disordered" evidence="9">
    <location>
        <begin position="2415"/>
        <end position="2439"/>
    </location>
</feature>
<keyword evidence="12" id="KW-1185">Reference proteome</keyword>
<dbReference type="GO" id="GO:0030036">
    <property type="term" value="P:actin cytoskeleton organization"/>
    <property type="evidence" value="ECO:0007669"/>
    <property type="project" value="InterPro"/>
</dbReference>
<feature type="repeat" description="PPR" evidence="8">
    <location>
        <begin position="1851"/>
        <end position="1881"/>
    </location>
</feature>
<evidence type="ECO:0000256" key="3">
    <source>
        <dbReference type="ARBA" id="ARBA00006993"/>
    </source>
</evidence>
<evidence type="ECO:0000256" key="8">
    <source>
        <dbReference type="PROSITE-ProRule" id="PRU00708"/>
    </source>
</evidence>
<feature type="compositionally biased region" description="Polar residues" evidence="9">
    <location>
        <begin position="420"/>
        <end position="432"/>
    </location>
</feature>
<comment type="similarity">
    <text evidence="2">Belongs to the PPR family. PCMP-H subfamily.</text>
</comment>
<feature type="compositionally biased region" description="Polar residues" evidence="9">
    <location>
        <begin position="930"/>
        <end position="944"/>
    </location>
</feature>
<dbReference type="InterPro" id="IPR006597">
    <property type="entry name" value="Sel1-like"/>
</dbReference>
<feature type="compositionally biased region" description="Polar residues" evidence="9">
    <location>
        <begin position="2301"/>
        <end position="2318"/>
    </location>
</feature>
<dbReference type="GO" id="GO:0008270">
    <property type="term" value="F:zinc ion binding"/>
    <property type="evidence" value="ECO:0007669"/>
    <property type="project" value="InterPro"/>
</dbReference>
<evidence type="ECO:0000256" key="1">
    <source>
        <dbReference type="ARBA" id="ARBA00004245"/>
    </source>
</evidence>
<feature type="region of interest" description="Disordered" evidence="9">
    <location>
        <begin position="2301"/>
        <end position="2349"/>
    </location>
</feature>
<organism evidence="11 12">
    <name type="scientific">Pyrus ussuriensis x Pyrus communis</name>
    <dbReference type="NCBI Taxonomy" id="2448454"/>
    <lineage>
        <taxon>Eukaryota</taxon>
        <taxon>Viridiplantae</taxon>
        <taxon>Streptophyta</taxon>
        <taxon>Embryophyta</taxon>
        <taxon>Tracheophyta</taxon>
        <taxon>Spermatophyta</taxon>
        <taxon>Magnoliopsida</taxon>
        <taxon>eudicotyledons</taxon>
        <taxon>Gunneridae</taxon>
        <taxon>Pentapetalae</taxon>
        <taxon>rosids</taxon>
        <taxon>fabids</taxon>
        <taxon>Rosales</taxon>
        <taxon>Rosaceae</taxon>
        <taxon>Amygdaloideae</taxon>
        <taxon>Maleae</taxon>
        <taxon>Pyrus</taxon>
    </lineage>
</organism>
<dbReference type="Gene3D" id="1.25.40.10">
    <property type="entry name" value="Tetratricopeptide repeat domain"/>
    <property type="match status" value="4"/>
</dbReference>
<dbReference type="Proteomes" id="UP000327157">
    <property type="component" value="Chromosome 4"/>
</dbReference>
<keyword evidence="6" id="KW-0206">Cytoskeleton</keyword>
<protein>
    <submittedName>
        <fullName evidence="11">Protein SCAR2</fullName>
    </submittedName>
</protein>
<dbReference type="GO" id="GO:2000601">
    <property type="term" value="P:positive regulation of Arp2/3 complex-mediated actin nucleation"/>
    <property type="evidence" value="ECO:0007669"/>
    <property type="project" value="TreeGrafter"/>
</dbReference>
<feature type="repeat" description="PPR" evidence="8">
    <location>
        <begin position="1750"/>
        <end position="1780"/>
    </location>
</feature>
<feature type="domain" description="DYW" evidence="10">
    <location>
        <begin position="2198"/>
        <end position="2290"/>
    </location>
</feature>
<evidence type="ECO:0000313" key="11">
    <source>
        <dbReference type="EMBL" id="KAB2621869.1"/>
    </source>
</evidence>
<comment type="subcellular location">
    <subcellularLocation>
        <location evidence="1">Cytoplasm</location>
        <location evidence="1">Cytoskeleton</location>
    </subcellularLocation>
</comment>
<evidence type="ECO:0000256" key="4">
    <source>
        <dbReference type="ARBA" id="ARBA00022490"/>
    </source>
</evidence>
<feature type="region of interest" description="Disordered" evidence="9">
    <location>
        <begin position="1157"/>
        <end position="1177"/>
    </location>
</feature>
<dbReference type="InterPro" id="IPR002885">
    <property type="entry name" value="PPR_rpt"/>
</dbReference>
<proteinExistence type="inferred from homology"/>
<feature type="region of interest" description="Disordered" evidence="9">
    <location>
        <begin position="741"/>
        <end position="780"/>
    </location>
</feature>
<feature type="repeat" description="PPR" evidence="8">
    <location>
        <begin position="1781"/>
        <end position="1815"/>
    </location>
</feature>
<feature type="compositionally biased region" description="Polar residues" evidence="9">
    <location>
        <begin position="987"/>
        <end position="1001"/>
    </location>
</feature>
<evidence type="ECO:0000256" key="5">
    <source>
        <dbReference type="ARBA" id="ARBA00022737"/>
    </source>
</evidence>
<dbReference type="GO" id="GO:0016070">
    <property type="term" value="P:RNA metabolic process"/>
    <property type="evidence" value="ECO:0007669"/>
    <property type="project" value="UniProtKB-ARBA"/>
</dbReference>
<comment type="caution">
    <text evidence="11">The sequence shown here is derived from an EMBL/GenBank/DDBJ whole genome shotgun (WGS) entry which is preliminary data.</text>
</comment>
<reference evidence="12" key="2">
    <citation type="submission" date="2019-10" db="EMBL/GenBank/DDBJ databases">
        <title>A de novo genome assembly of a pear dwarfing rootstock.</title>
        <authorList>
            <person name="Wang F."/>
            <person name="Wang J."/>
            <person name="Li S."/>
            <person name="Zhang Y."/>
            <person name="Fang M."/>
            <person name="Ma L."/>
            <person name="Zhao Y."/>
            <person name="Jiang S."/>
        </authorList>
    </citation>
    <scope>NUCLEOTIDE SEQUENCE [LARGE SCALE GENOMIC DNA]</scope>
</reference>
<dbReference type="NCBIfam" id="TIGR00756">
    <property type="entry name" value="PPR"/>
    <property type="match status" value="6"/>
</dbReference>
<feature type="compositionally biased region" description="Polar residues" evidence="9">
    <location>
        <begin position="684"/>
        <end position="704"/>
    </location>
</feature>
<feature type="compositionally biased region" description="Polar residues" evidence="9">
    <location>
        <begin position="444"/>
        <end position="458"/>
    </location>
</feature>
<dbReference type="PANTHER" id="PTHR12902">
    <property type="entry name" value="WASP-1"/>
    <property type="match status" value="1"/>
</dbReference>
<feature type="compositionally biased region" description="Polar residues" evidence="9">
    <location>
        <begin position="1389"/>
        <end position="1415"/>
    </location>
</feature>
<feature type="region of interest" description="Disordered" evidence="9">
    <location>
        <begin position="918"/>
        <end position="1059"/>
    </location>
</feature>
<evidence type="ECO:0000256" key="7">
    <source>
        <dbReference type="ARBA" id="ARBA00055640"/>
    </source>
</evidence>
<feature type="compositionally biased region" description="Basic and acidic residues" evidence="9">
    <location>
        <begin position="306"/>
        <end position="323"/>
    </location>
</feature>
<dbReference type="Pfam" id="PF14432">
    <property type="entry name" value="DYW_deaminase"/>
    <property type="match status" value="1"/>
</dbReference>
<dbReference type="Gene3D" id="6.10.280.150">
    <property type="match status" value="1"/>
</dbReference>
<feature type="compositionally biased region" description="Low complexity" evidence="9">
    <location>
        <begin position="2336"/>
        <end position="2347"/>
    </location>
</feature>
<keyword evidence="4" id="KW-0963">Cytoplasm</keyword>
<dbReference type="FunFam" id="1.25.40.10:FF:000450">
    <property type="entry name" value="Putative pentatricopeptide repeat-containing protein"/>
    <property type="match status" value="1"/>
</dbReference>
<dbReference type="GO" id="GO:0003779">
    <property type="term" value="F:actin binding"/>
    <property type="evidence" value="ECO:0007669"/>
    <property type="project" value="UniProtKB-KW"/>
</dbReference>
<dbReference type="Pfam" id="PF20430">
    <property type="entry name" value="Eplus_motif"/>
    <property type="match status" value="1"/>
</dbReference>
<dbReference type="FunFam" id="1.25.40.10:FF:000344">
    <property type="entry name" value="Pentatricopeptide repeat-containing protein"/>
    <property type="match status" value="1"/>
</dbReference>
<feature type="region of interest" description="Disordered" evidence="9">
    <location>
        <begin position="298"/>
        <end position="351"/>
    </location>
</feature>
<feature type="compositionally biased region" description="Basic and acidic residues" evidence="9">
    <location>
        <begin position="1047"/>
        <end position="1056"/>
    </location>
</feature>
<feature type="region of interest" description="Disordered" evidence="9">
    <location>
        <begin position="1279"/>
        <end position="1304"/>
    </location>
</feature>
<dbReference type="Gene3D" id="1.20.5.340">
    <property type="match status" value="1"/>
</dbReference>
<dbReference type="InterPro" id="IPR046848">
    <property type="entry name" value="E_motif"/>
</dbReference>
<keyword evidence="5" id="KW-0677">Repeat</keyword>
<dbReference type="PANTHER" id="PTHR12902:SF1">
    <property type="entry name" value="WISKOTT-ALDRICH SYNDROME PROTEIN FAMILY MEMBER"/>
    <property type="match status" value="1"/>
</dbReference>
<evidence type="ECO:0000256" key="9">
    <source>
        <dbReference type="SAM" id="MobiDB-lite"/>
    </source>
</evidence>
<feature type="compositionally biased region" description="Basic and acidic residues" evidence="9">
    <location>
        <begin position="1002"/>
        <end position="1022"/>
    </location>
</feature>
<dbReference type="SMART" id="SM00671">
    <property type="entry name" value="SEL1"/>
    <property type="match status" value="1"/>
</dbReference>
<dbReference type="GO" id="GO:0005856">
    <property type="term" value="C:cytoskeleton"/>
    <property type="evidence" value="ECO:0007669"/>
    <property type="project" value="UniProtKB-SubCell"/>
</dbReference>
<dbReference type="InterPro" id="IPR032867">
    <property type="entry name" value="DYW_dom"/>
</dbReference>
<comment type="function">
    <text evidence="7">Involved in regulation of actin and microtubule organization. Part of a WAVE complex that activates the Arp2/3 complex. Regulates trichome branch positioning and expansion.</text>
</comment>
<accession>A0A5N5H1V5</accession>
<feature type="compositionally biased region" description="Polar residues" evidence="9">
    <location>
        <begin position="1446"/>
        <end position="1467"/>
    </location>
</feature>